<reference evidence="7 8" key="1">
    <citation type="submission" date="2021-01" db="EMBL/GenBank/DDBJ databases">
        <title>Roseomonas sp. nov, a bacterium isolated from an oil production mixture in Yumen Oilfield.</title>
        <authorList>
            <person name="Wu D."/>
        </authorList>
    </citation>
    <scope>NUCLEOTIDE SEQUENCE [LARGE SCALE GENOMIC DNA]</scope>
    <source>
        <strain evidence="7 8">ROY-5-3</strain>
    </source>
</reference>
<comment type="function">
    <text evidence="5">Involved in phosphonate degradation.</text>
</comment>
<keyword evidence="5" id="KW-0670">Pyruvate</keyword>
<dbReference type="PIRSF" id="PIRSF000524">
    <property type="entry name" value="SPT"/>
    <property type="match status" value="1"/>
</dbReference>
<dbReference type="EMBL" id="JAERQM010000001">
    <property type="protein sequence ID" value="MBU8543399.1"/>
    <property type="molecule type" value="Genomic_DNA"/>
</dbReference>
<comment type="similarity">
    <text evidence="5">Belongs to the class-V pyridoxal-phosphate-dependent aminotransferase family. PhnW subfamily.</text>
</comment>
<organism evidence="7 8">
    <name type="scientific">Falsiroseomonas oleicola</name>
    <dbReference type="NCBI Taxonomy" id="2801474"/>
    <lineage>
        <taxon>Bacteria</taxon>
        <taxon>Pseudomonadati</taxon>
        <taxon>Pseudomonadota</taxon>
        <taxon>Alphaproteobacteria</taxon>
        <taxon>Acetobacterales</taxon>
        <taxon>Roseomonadaceae</taxon>
        <taxon>Falsiroseomonas</taxon>
    </lineage>
</organism>
<feature type="domain" description="Aminotransferase class V" evidence="6">
    <location>
        <begin position="141"/>
        <end position="318"/>
    </location>
</feature>
<gene>
    <name evidence="5" type="primary">phnW</name>
    <name evidence="7" type="ORF">JJQ90_06755</name>
</gene>
<comment type="subunit">
    <text evidence="5">Homodimer.</text>
</comment>
<name>A0ABS6H3Z6_9PROT</name>
<dbReference type="Pfam" id="PF00266">
    <property type="entry name" value="Aminotran_5"/>
    <property type="match status" value="1"/>
</dbReference>
<dbReference type="InterPro" id="IPR024169">
    <property type="entry name" value="SP_NH2Trfase/AEP_transaminase"/>
</dbReference>
<keyword evidence="3 5" id="KW-0808">Transferase</keyword>
<dbReference type="NCBIfam" id="TIGR02326">
    <property type="entry name" value="transamin_PhnW"/>
    <property type="match status" value="1"/>
</dbReference>
<evidence type="ECO:0000256" key="3">
    <source>
        <dbReference type="ARBA" id="ARBA00022679"/>
    </source>
</evidence>
<dbReference type="InterPro" id="IPR012703">
    <property type="entry name" value="NH2EtPonate_pyrv_transaminase"/>
</dbReference>
<dbReference type="NCBIfam" id="NF010006">
    <property type="entry name" value="PRK13479.1"/>
    <property type="match status" value="1"/>
</dbReference>
<keyword evidence="4 5" id="KW-0663">Pyridoxal phosphate</keyword>
<proteinExistence type="inferred from homology"/>
<evidence type="ECO:0000259" key="6">
    <source>
        <dbReference type="Pfam" id="PF00266"/>
    </source>
</evidence>
<dbReference type="PANTHER" id="PTHR42778">
    <property type="entry name" value="2-AMINOETHYLPHOSPHONATE--PYRUVATE TRANSAMINASE"/>
    <property type="match status" value="1"/>
</dbReference>
<dbReference type="HAMAP" id="MF_01376">
    <property type="entry name" value="PhnW_aminotrans_5"/>
    <property type="match status" value="1"/>
</dbReference>
<keyword evidence="8" id="KW-1185">Reference proteome</keyword>
<comment type="cofactor">
    <cofactor evidence="1 5">
        <name>pyridoxal 5'-phosphate</name>
        <dbReference type="ChEBI" id="CHEBI:597326"/>
    </cofactor>
</comment>
<sequence>MPVALRQVHGPLGYAWNLPEAAMTETPIEDEPLMLTPGPSTLSARVKRAMLHDYASGEEKMVSTIAFCRDYLLDICNGKGSHTAIPLVGSGTSGVEAVIGGFVPENGKLLIHTNGIYGDRLLEVARRIRTPHASFRTAPYTPPTAQQFEEALRADPAITHVMVVHCETSTGIMNPLAEIAAVCRRMGKSLLVDAVASFGAFEIDARALAFDALVCSANKGLQAPPGLAWVVAKRAALEETKGNGHSLTLDLWDQHQHLERTGQFRFTPATHLLLAMAEALREHAEEGGVPARQARYRASWRRLVDGMRQMGFSTLLDDAVASPIVATFHDPDDPAYAFSKLYLGMKQRGFVIFPGRLAAANTFRIACIGVVTEADIGRALDALAETLAEMGVRRMGRAAA</sequence>
<dbReference type="InterPro" id="IPR000192">
    <property type="entry name" value="Aminotrans_V_dom"/>
</dbReference>
<dbReference type="RefSeq" id="WP_216873663.1">
    <property type="nucleotide sequence ID" value="NZ_JAERQM010000001.1"/>
</dbReference>
<evidence type="ECO:0000256" key="5">
    <source>
        <dbReference type="HAMAP-Rule" id="MF_01376"/>
    </source>
</evidence>
<comment type="catalytic activity">
    <reaction evidence="5">
        <text>(2-aminoethyl)phosphonate + pyruvate = phosphonoacetaldehyde + L-alanine</text>
        <dbReference type="Rhea" id="RHEA:17021"/>
        <dbReference type="ChEBI" id="CHEBI:15361"/>
        <dbReference type="ChEBI" id="CHEBI:57418"/>
        <dbReference type="ChEBI" id="CHEBI:57972"/>
        <dbReference type="ChEBI" id="CHEBI:58383"/>
        <dbReference type="EC" id="2.6.1.37"/>
    </reaction>
</comment>
<dbReference type="PANTHER" id="PTHR42778:SF1">
    <property type="entry name" value="2-AMINOETHYLPHOSPHONATE--PYRUVATE TRANSAMINASE"/>
    <property type="match status" value="1"/>
</dbReference>
<feature type="modified residue" description="N6-(pyridoxal phosphate)lysine" evidence="5">
    <location>
        <position position="219"/>
    </location>
</feature>
<dbReference type="NCBIfam" id="TIGR03301">
    <property type="entry name" value="PhnW-AepZ"/>
    <property type="match status" value="1"/>
</dbReference>
<evidence type="ECO:0000256" key="1">
    <source>
        <dbReference type="ARBA" id="ARBA00001933"/>
    </source>
</evidence>
<evidence type="ECO:0000313" key="8">
    <source>
        <dbReference type="Proteomes" id="UP000689967"/>
    </source>
</evidence>
<dbReference type="EC" id="2.6.1.37" evidence="5"/>
<evidence type="ECO:0000256" key="4">
    <source>
        <dbReference type="ARBA" id="ARBA00022898"/>
    </source>
</evidence>
<comment type="caution">
    <text evidence="7">The sequence shown here is derived from an EMBL/GenBank/DDBJ whole genome shotgun (WGS) entry which is preliminary data.</text>
</comment>
<evidence type="ECO:0000313" key="7">
    <source>
        <dbReference type="EMBL" id="MBU8543399.1"/>
    </source>
</evidence>
<protein>
    <recommendedName>
        <fullName evidence="5">2-aminoethylphosphonate--pyruvate transaminase</fullName>
        <ecNumber evidence="5">2.6.1.37</ecNumber>
    </recommendedName>
    <alternativeName>
        <fullName evidence="5">2-aminoethylphosphonate aminotransferase</fullName>
    </alternativeName>
    <alternativeName>
        <fullName evidence="5">AEP transaminase</fullName>
        <shortName evidence="5">AEPT</shortName>
    </alternativeName>
</protein>
<evidence type="ECO:0000256" key="2">
    <source>
        <dbReference type="ARBA" id="ARBA00022576"/>
    </source>
</evidence>
<dbReference type="Proteomes" id="UP000689967">
    <property type="component" value="Unassembled WGS sequence"/>
</dbReference>
<keyword evidence="2 5" id="KW-0032">Aminotransferase</keyword>
<dbReference type="GO" id="GO:0047304">
    <property type="term" value="F:2-aminoethylphosphonate-pyruvate transaminase activity"/>
    <property type="evidence" value="ECO:0007669"/>
    <property type="project" value="UniProtKB-EC"/>
</dbReference>
<accession>A0ABS6H3Z6</accession>